<dbReference type="AlphaFoldDB" id="A0AAW0JID9"/>
<sequence length="196" mass="22050">MMDTQEDISRYANFLQEDSNFVAPFLSGSQNTSMSIQESLSEVEIVPSNPTKRDGNFSVDEDNLLVSAWLKLAWMPCMNNTYKTTCFASSLSSQWGTMNRETSKFAGFMAKVEVRNQSGATNQMKSVSKERSKGLPQTPSSIDQVGSNDDDTMMLERPIGRKAKKAKQKRTNGDKESHEQDKEAFHIKVDRVRMDA</sequence>
<comment type="caution">
    <text evidence="2">The sequence shown here is derived from an EMBL/GenBank/DDBJ whole genome shotgun (WGS) entry which is preliminary data.</text>
</comment>
<reference evidence="2 3" key="1">
    <citation type="journal article" date="2018" name="Sci. Data">
        <title>The draft genome sequence of cork oak.</title>
        <authorList>
            <person name="Ramos A.M."/>
            <person name="Usie A."/>
            <person name="Barbosa P."/>
            <person name="Barros P.M."/>
            <person name="Capote T."/>
            <person name="Chaves I."/>
            <person name="Simoes F."/>
            <person name="Abreu I."/>
            <person name="Carrasquinho I."/>
            <person name="Faro C."/>
            <person name="Guimaraes J.B."/>
            <person name="Mendonca D."/>
            <person name="Nobrega F."/>
            <person name="Rodrigues L."/>
            <person name="Saibo N.J.M."/>
            <person name="Varela M.C."/>
            <person name="Egas C."/>
            <person name="Matos J."/>
            <person name="Miguel C.M."/>
            <person name="Oliveira M.M."/>
            <person name="Ricardo C.P."/>
            <person name="Goncalves S."/>
        </authorList>
    </citation>
    <scope>NUCLEOTIDE SEQUENCE [LARGE SCALE GENOMIC DNA]</scope>
    <source>
        <strain evidence="3">cv. HL8</strain>
    </source>
</reference>
<keyword evidence="3" id="KW-1185">Reference proteome</keyword>
<gene>
    <name evidence="2" type="ORF">CFP56_032297</name>
</gene>
<organism evidence="2 3">
    <name type="scientific">Quercus suber</name>
    <name type="common">Cork oak</name>
    <dbReference type="NCBI Taxonomy" id="58331"/>
    <lineage>
        <taxon>Eukaryota</taxon>
        <taxon>Viridiplantae</taxon>
        <taxon>Streptophyta</taxon>
        <taxon>Embryophyta</taxon>
        <taxon>Tracheophyta</taxon>
        <taxon>Spermatophyta</taxon>
        <taxon>Magnoliopsida</taxon>
        <taxon>eudicotyledons</taxon>
        <taxon>Gunneridae</taxon>
        <taxon>Pentapetalae</taxon>
        <taxon>rosids</taxon>
        <taxon>fabids</taxon>
        <taxon>Fagales</taxon>
        <taxon>Fagaceae</taxon>
        <taxon>Quercus</taxon>
    </lineage>
</organism>
<dbReference type="Proteomes" id="UP000237347">
    <property type="component" value="Unassembled WGS sequence"/>
</dbReference>
<evidence type="ECO:0000313" key="3">
    <source>
        <dbReference type="Proteomes" id="UP000237347"/>
    </source>
</evidence>
<feature type="compositionally biased region" description="Basic residues" evidence="1">
    <location>
        <begin position="160"/>
        <end position="170"/>
    </location>
</feature>
<feature type="region of interest" description="Disordered" evidence="1">
    <location>
        <begin position="117"/>
        <end position="196"/>
    </location>
</feature>
<feature type="compositionally biased region" description="Polar residues" evidence="1">
    <location>
        <begin position="135"/>
        <end position="147"/>
    </location>
</feature>
<evidence type="ECO:0000313" key="2">
    <source>
        <dbReference type="EMBL" id="KAK7826388.1"/>
    </source>
</evidence>
<evidence type="ECO:0000256" key="1">
    <source>
        <dbReference type="SAM" id="MobiDB-lite"/>
    </source>
</evidence>
<proteinExistence type="predicted"/>
<dbReference type="EMBL" id="PKMF04000548">
    <property type="protein sequence ID" value="KAK7826388.1"/>
    <property type="molecule type" value="Genomic_DNA"/>
</dbReference>
<accession>A0AAW0JID9</accession>
<name>A0AAW0JID9_QUESU</name>
<dbReference type="PANTHER" id="PTHR45125">
    <property type="entry name" value="F21J9.4-RELATED"/>
    <property type="match status" value="1"/>
</dbReference>
<feature type="compositionally biased region" description="Polar residues" evidence="1">
    <location>
        <begin position="117"/>
        <end position="126"/>
    </location>
</feature>
<feature type="compositionally biased region" description="Basic and acidic residues" evidence="1">
    <location>
        <begin position="171"/>
        <end position="196"/>
    </location>
</feature>
<protein>
    <submittedName>
        <fullName evidence="2">Uncharacterized protein</fullName>
    </submittedName>
</protein>
<dbReference type="PANTHER" id="PTHR45125:SF3">
    <property type="entry name" value="NO-APICAL-MERISTEM-ASSOCIATED CARBOXY-TERMINAL DOMAIN PROTEIN"/>
    <property type="match status" value="1"/>
</dbReference>